<evidence type="ECO:0000313" key="4">
    <source>
        <dbReference type="Proteomes" id="UP001497497"/>
    </source>
</evidence>
<dbReference type="EMBL" id="CAXITT010000399">
    <property type="protein sequence ID" value="CAL1540758.1"/>
    <property type="molecule type" value="Genomic_DNA"/>
</dbReference>
<keyword evidence="2" id="KW-0812">Transmembrane</keyword>
<name>A0AAV2I3N0_LYMST</name>
<accession>A0AAV2I3N0</accession>
<sequence length="409" mass="45863">MESRLRWRPCQWCRRLGKNSWKRRSVNVAIVFLGILVALPVGLNWEDTRYASCAKFIWESVLGTAGNREITFERLLIVLGTCLVLTAMISILHIAFKVPFNLFANVEPTLSSDKRITADVRYVKPGVEVRTDHGEDGGSQWAGRDVLAPPSASSWTVLANNKSNNSLTTTTPFDDDYQSEGEGTPLLTNTPTPFDNESVTITQQDLVNCLTENESARVEPTSQETLAQNQAEVSHKEDIFSGTETQTDEEIEIVLTSVGTMTLSPNLVDVSVNTHQRVCKIVKNCGTSTSGPFMKKLRRAQRLLKEAKFKAKVERQEKVGRWREVMDRYKEKLTKLFENLEKKDRLLGYTALNRALSENEVKEICTAVRSSRDRLHTQCKLNSALREVIESKSETPAPVCPTSGPAPCR</sequence>
<evidence type="ECO:0000313" key="3">
    <source>
        <dbReference type="EMBL" id="CAL1540758.1"/>
    </source>
</evidence>
<evidence type="ECO:0000256" key="2">
    <source>
        <dbReference type="SAM" id="Phobius"/>
    </source>
</evidence>
<gene>
    <name evidence="3" type="ORF">GSLYS_00014407001</name>
</gene>
<reference evidence="3 4" key="1">
    <citation type="submission" date="2024-04" db="EMBL/GenBank/DDBJ databases">
        <authorList>
            <consortium name="Genoscope - CEA"/>
            <person name="William W."/>
        </authorList>
    </citation>
    <scope>NUCLEOTIDE SEQUENCE [LARGE SCALE GENOMIC DNA]</scope>
</reference>
<feature type="transmembrane region" description="Helical" evidence="2">
    <location>
        <begin position="75"/>
        <end position="96"/>
    </location>
</feature>
<feature type="coiled-coil region" evidence="1">
    <location>
        <begin position="297"/>
        <end position="346"/>
    </location>
</feature>
<feature type="transmembrane region" description="Helical" evidence="2">
    <location>
        <begin position="25"/>
        <end position="43"/>
    </location>
</feature>
<dbReference type="Proteomes" id="UP001497497">
    <property type="component" value="Unassembled WGS sequence"/>
</dbReference>
<keyword evidence="2" id="KW-1133">Transmembrane helix</keyword>
<evidence type="ECO:0000256" key="1">
    <source>
        <dbReference type="SAM" id="Coils"/>
    </source>
</evidence>
<dbReference type="AlphaFoldDB" id="A0AAV2I3N0"/>
<protein>
    <submittedName>
        <fullName evidence="3">Uncharacterized protein</fullName>
    </submittedName>
</protein>
<keyword evidence="2" id="KW-0472">Membrane</keyword>
<organism evidence="3 4">
    <name type="scientific">Lymnaea stagnalis</name>
    <name type="common">Great pond snail</name>
    <name type="synonym">Helix stagnalis</name>
    <dbReference type="NCBI Taxonomy" id="6523"/>
    <lineage>
        <taxon>Eukaryota</taxon>
        <taxon>Metazoa</taxon>
        <taxon>Spiralia</taxon>
        <taxon>Lophotrochozoa</taxon>
        <taxon>Mollusca</taxon>
        <taxon>Gastropoda</taxon>
        <taxon>Heterobranchia</taxon>
        <taxon>Euthyneura</taxon>
        <taxon>Panpulmonata</taxon>
        <taxon>Hygrophila</taxon>
        <taxon>Lymnaeoidea</taxon>
        <taxon>Lymnaeidae</taxon>
        <taxon>Lymnaea</taxon>
    </lineage>
</organism>
<keyword evidence="1" id="KW-0175">Coiled coil</keyword>
<keyword evidence="4" id="KW-1185">Reference proteome</keyword>
<proteinExistence type="predicted"/>
<comment type="caution">
    <text evidence="3">The sequence shown here is derived from an EMBL/GenBank/DDBJ whole genome shotgun (WGS) entry which is preliminary data.</text>
</comment>